<proteinExistence type="predicted"/>
<dbReference type="AlphaFoldDB" id="A0A835PSN4"/>
<evidence type="ECO:0000313" key="1">
    <source>
        <dbReference type="EMBL" id="KAG0456944.1"/>
    </source>
</evidence>
<keyword evidence="2" id="KW-1185">Reference proteome</keyword>
<sequence length="69" mass="8020">MAEDDVRLEVEAVLSVYGNDCNLIQDFPPHLTVRIKPRTAEDSSQETNHSLKELDIQYKRVSRLMDFLE</sequence>
<protein>
    <recommendedName>
        <fullName evidence="3">RWD domain-containing protein</fullName>
    </recommendedName>
</protein>
<accession>A0A835PSN4</accession>
<gene>
    <name evidence="1" type="ORF">HPP92_022101</name>
</gene>
<reference evidence="1 2" key="1">
    <citation type="journal article" date="2020" name="Nat. Food">
        <title>A phased Vanilla planifolia genome enables genetic improvement of flavour and production.</title>
        <authorList>
            <person name="Hasing T."/>
            <person name="Tang H."/>
            <person name="Brym M."/>
            <person name="Khazi F."/>
            <person name="Huang T."/>
            <person name="Chambers A.H."/>
        </authorList>
    </citation>
    <scope>NUCLEOTIDE SEQUENCE [LARGE SCALE GENOMIC DNA]</scope>
    <source>
        <tissue evidence="1">Leaf</tissue>
    </source>
</reference>
<comment type="caution">
    <text evidence="1">The sequence shown here is derived from an EMBL/GenBank/DDBJ whole genome shotgun (WGS) entry which is preliminary data.</text>
</comment>
<evidence type="ECO:0008006" key="3">
    <source>
        <dbReference type="Google" id="ProtNLM"/>
    </source>
</evidence>
<name>A0A835PSN4_VANPL</name>
<organism evidence="1 2">
    <name type="scientific">Vanilla planifolia</name>
    <name type="common">Vanilla</name>
    <dbReference type="NCBI Taxonomy" id="51239"/>
    <lineage>
        <taxon>Eukaryota</taxon>
        <taxon>Viridiplantae</taxon>
        <taxon>Streptophyta</taxon>
        <taxon>Embryophyta</taxon>
        <taxon>Tracheophyta</taxon>
        <taxon>Spermatophyta</taxon>
        <taxon>Magnoliopsida</taxon>
        <taxon>Liliopsida</taxon>
        <taxon>Asparagales</taxon>
        <taxon>Orchidaceae</taxon>
        <taxon>Vanilloideae</taxon>
        <taxon>Vanilleae</taxon>
        <taxon>Vanilla</taxon>
    </lineage>
</organism>
<dbReference type="OrthoDB" id="10031947at2759"/>
<dbReference type="Proteomes" id="UP000636800">
    <property type="component" value="Chromosome 12"/>
</dbReference>
<dbReference type="EMBL" id="JADCNL010000012">
    <property type="protein sequence ID" value="KAG0456944.1"/>
    <property type="molecule type" value="Genomic_DNA"/>
</dbReference>
<evidence type="ECO:0000313" key="2">
    <source>
        <dbReference type="Proteomes" id="UP000636800"/>
    </source>
</evidence>